<dbReference type="InterPro" id="IPR020751">
    <property type="entry name" value="aa-tRNA-synth_I_codon-bd_sub2"/>
</dbReference>
<dbReference type="InterPro" id="IPR002904">
    <property type="entry name" value="Lys-tRNA-ligase"/>
</dbReference>
<evidence type="ECO:0000313" key="13">
    <source>
        <dbReference type="Proteomes" id="UP000177583"/>
    </source>
</evidence>
<dbReference type="SUPFAM" id="SSF52374">
    <property type="entry name" value="Nucleotidylyl transferase"/>
    <property type="match status" value="1"/>
</dbReference>
<dbReference type="Pfam" id="PF19269">
    <property type="entry name" value="Anticodon_2"/>
    <property type="match status" value="1"/>
</dbReference>
<feature type="domain" description="Aminoacyl-tRNA synthetase class I anticodon-binding" evidence="11">
    <location>
        <begin position="443"/>
        <end position="515"/>
    </location>
</feature>
<evidence type="ECO:0000256" key="5">
    <source>
        <dbReference type="ARBA" id="ARBA00022741"/>
    </source>
</evidence>
<dbReference type="GO" id="GO:0000049">
    <property type="term" value="F:tRNA binding"/>
    <property type="evidence" value="ECO:0007669"/>
    <property type="project" value="InterPro"/>
</dbReference>
<evidence type="ECO:0000256" key="2">
    <source>
        <dbReference type="ARBA" id="ARBA00005594"/>
    </source>
</evidence>
<comment type="catalytic activity">
    <reaction evidence="9 10">
        <text>tRNA(Lys) + L-lysine + ATP = L-lysyl-tRNA(Lys) + AMP + diphosphate</text>
        <dbReference type="Rhea" id="RHEA:20792"/>
        <dbReference type="Rhea" id="RHEA-COMP:9696"/>
        <dbReference type="Rhea" id="RHEA-COMP:9697"/>
        <dbReference type="ChEBI" id="CHEBI:30616"/>
        <dbReference type="ChEBI" id="CHEBI:32551"/>
        <dbReference type="ChEBI" id="CHEBI:33019"/>
        <dbReference type="ChEBI" id="CHEBI:78442"/>
        <dbReference type="ChEBI" id="CHEBI:78529"/>
        <dbReference type="ChEBI" id="CHEBI:456215"/>
        <dbReference type="EC" id="6.1.1.6"/>
    </reaction>
</comment>
<dbReference type="InterPro" id="IPR014729">
    <property type="entry name" value="Rossmann-like_a/b/a_fold"/>
</dbReference>
<comment type="similarity">
    <text evidence="2 10">Belongs to the class-I aminoacyl-tRNA synthetase family.</text>
</comment>
<evidence type="ECO:0000256" key="7">
    <source>
        <dbReference type="ARBA" id="ARBA00022917"/>
    </source>
</evidence>
<dbReference type="Proteomes" id="UP000177583">
    <property type="component" value="Unassembled WGS sequence"/>
</dbReference>
<dbReference type="GO" id="GO:0004824">
    <property type="term" value="F:lysine-tRNA ligase activity"/>
    <property type="evidence" value="ECO:0007669"/>
    <property type="project" value="UniProtKB-UniRule"/>
</dbReference>
<gene>
    <name evidence="10" type="primary">lysS</name>
    <name evidence="12" type="ORF">A2557_11620</name>
</gene>
<evidence type="ECO:0000256" key="9">
    <source>
        <dbReference type="ARBA" id="ARBA00048573"/>
    </source>
</evidence>
<dbReference type="InterPro" id="IPR001412">
    <property type="entry name" value="aa-tRNA-synth_I_CS"/>
</dbReference>
<dbReference type="PANTHER" id="PTHR37940:SF1">
    <property type="entry name" value="LYSINE--TRNA LIGASE"/>
    <property type="match status" value="1"/>
</dbReference>
<keyword evidence="3 10" id="KW-0963">Cytoplasm</keyword>
<dbReference type="Gene3D" id="1.10.10.350">
    <property type="match status" value="1"/>
</dbReference>
<dbReference type="AlphaFoldDB" id="A0A1F6GNW1"/>
<dbReference type="EC" id="6.1.1.6" evidence="10"/>
<dbReference type="InterPro" id="IPR008925">
    <property type="entry name" value="aa_tRNA-synth_I_cd-bd_sf"/>
</dbReference>
<dbReference type="GO" id="GO:0005737">
    <property type="term" value="C:cytoplasm"/>
    <property type="evidence" value="ECO:0007669"/>
    <property type="project" value="UniProtKB-SubCell"/>
</dbReference>
<feature type="short sequence motif" description="'HIGH' region" evidence="10">
    <location>
        <begin position="33"/>
        <end position="41"/>
    </location>
</feature>
<dbReference type="InterPro" id="IPR045462">
    <property type="entry name" value="aa-tRNA-synth_I_cd-bd"/>
</dbReference>
<dbReference type="EMBL" id="MFNF01000054">
    <property type="protein sequence ID" value="OGG99835.1"/>
    <property type="molecule type" value="Genomic_DNA"/>
</dbReference>
<evidence type="ECO:0000256" key="3">
    <source>
        <dbReference type="ARBA" id="ARBA00022490"/>
    </source>
</evidence>
<evidence type="ECO:0000256" key="10">
    <source>
        <dbReference type="HAMAP-Rule" id="MF_00177"/>
    </source>
</evidence>
<dbReference type="PANTHER" id="PTHR37940">
    <property type="entry name" value="LYSINE--TRNA LIGASE"/>
    <property type="match status" value="1"/>
</dbReference>
<accession>A0A1F6GNW1</accession>
<comment type="subcellular location">
    <subcellularLocation>
        <location evidence="1 10">Cytoplasm</location>
    </subcellularLocation>
</comment>
<evidence type="ECO:0000256" key="1">
    <source>
        <dbReference type="ARBA" id="ARBA00004496"/>
    </source>
</evidence>
<evidence type="ECO:0000313" key="12">
    <source>
        <dbReference type="EMBL" id="OGG99835.1"/>
    </source>
</evidence>
<dbReference type="HAMAP" id="MF_00177">
    <property type="entry name" value="Lys_tRNA_synth_class1"/>
    <property type="match status" value="1"/>
</dbReference>
<feature type="binding site" evidence="10">
    <location>
        <position position="291"/>
    </location>
    <ligand>
        <name>ATP</name>
        <dbReference type="ChEBI" id="CHEBI:30616"/>
    </ligand>
</feature>
<keyword evidence="8 10" id="KW-0030">Aminoacyl-tRNA synthetase</keyword>
<keyword evidence="6 10" id="KW-0067">ATP-binding</keyword>
<evidence type="ECO:0000256" key="4">
    <source>
        <dbReference type="ARBA" id="ARBA00022598"/>
    </source>
</evidence>
<keyword evidence="4 10" id="KW-0436">Ligase</keyword>
<dbReference type="Gene3D" id="3.40.50.620">
    <property type="entry name" value="HUPs"/>
    <property type="match status" value="1"/>
</dbReference>
<sequence length="526" mass="58672">MAAVNWPREEALKILSQHPNNDRPILFETGFGPSGLPHIGTFAEVVRTLFVLQALKAEAPDREAKLFVFCDDLDGLRSLPENVPNHELLRPHLGKPLSAIPDPFGTADSFSGHMNGKLREFLDQYGFAYEYKSSTQAYRSGAFDQGLKAVMDRYDKVRELFVSTIGEDKREAWSPFFPICQSCGKVYTTRVLSVDPGNYTLDYACDKDEAAYKSCGHQGQMSVLGGNAKVGWKVDWALRWFVFGVDYEMYGKDLMESASLSGKICRALGGKPPVPYKYELFLDESGAKISKKIGNGISMGQWIKYAPLGALLHFLLGNPNKAKKMGLPILPKLVDEYLQSARTETAGELFSAPWFLSQIQHQPLQDTPELASDLTYSLLFNLSEALSIFEAPLLYDYALKYDPKVGEQSEFYLDLCQRICRLALDQKEVAQEPEPLSLDLTFLPQLQKLALHLESLGDQVTDGEELQTYLFGLAKELDLNPRDWFAFLYGALLGKAQGPKIGPFFAIMGPKRALAMVTQALERIGG</sequence>
<comment type="caution">
    <text evidence="10">Lacks conserved residue(s) required for the propagation of feature annotation.</text>
</comment>
<proteinExistence type="inferred from homology"/>
<protein>
    <recommendedName>
        <fullName evidence="10">Lysine--tRNA ligase</fullName>
        <ecNumber evidence="10">6.1.1.6</ecNumber>
    </recommendedName>
    <alternativeName>
        <fullName evidence="10">Lysyl-tRNA synthetase</fullName>
        <shortName evidence="10">LysRS</shortName>
    </alternativeName>
</protein>
<dbReference type="SUPFAM" id="SSF48163">
    <property type="entry name" value="An anticodon-binding domain of class I aminoacyl-tRNA synthetases"/>
    <property type="match status" value="1"/>
</dbReference>
<evidence type="ECO:0000256" key="6">
    <source>
        <dbReference type="ARBA" id="ARBA00022840"/>
    </source>
</evidence>
<dbReference type="Pfam" id="PF01921">
    <property type="entry name" value="tRNA-synt_1f"/>
    <property type="match status" value="1"/>
</dbReference>
<comment type="caution">
    <text evidence="12">The sequence shown here is derived from an EMBL/GenBank/DDBJ whole genome shotgun (WGS) entry which is preliminary data.</text>
</comment>
<keyword evidence="5 10" id="KW-0547">Nucleotide-binding</keyword>
<dbReference type="GO" id="GO:0006430">
    <property type="term" value="P:lysyl-tRNA aminoacylation"/>
    <property type="evidence" value="ECO:0007669"/>
    <property type="project" value="UniProtKB-UniRule"/>
</dbReference>
<dbReference type="PROSITE" id="PS00178">
    <property type="entry name" value="AA_TRNA_LIGASE_I"/>
    <property type="match status" value="1"/>
</dbReference>
<name>A0A1F6GNW1_9PROT</name>
<evidence type="ECO:0000256" key="8">
    <source>
        <dbReference type="ARBA" id="ARBA00023146"/>
    </source>
</evidence>
<keyword evidence="7 10" id="KW-0648">Protein biosynthesis</keyword>
<evidence type="ECO:0000259" key="11">
    <source>
        <dbReference type="Pfam" id="PF19269"/>
    </source>
</evidence>
<dbReference type="GO" id="GO:0005524">
    <property type="term" value="F:ATP binding"/>
    <property type="evidence" value="ECO:0007669"/>
    <property type="project" value="UniProtKB-UniRule"/>
</dbReference>
<reference evidence="12 13" key="1">
    <citation type="journal article" date="2016" name="Nat. Commun.">
        <title>Thousands of microbial genomes shed light on interconnected biogeochemical processes in an aquifer system.</title>
        <authorList>
            <person name="Anantharaman K."/>
            <person name="Brown C.T."/>
            <person name="Hug L.A."/>
            <person name="Sharon I."/>
            <person name="Castelle C.J."/>
            <person name="Probst A.J."/>
            <person name="Thomas B.C."/>
            <person name="Singh A."/>
            <person name="Wilkins M.J."/>
            <person name="Karaoz U."/>
            <person name="Brodie E.L."/>
            <person name="Williams K.H."/>
            <person name="Hubbard S.S."/>
            <person name="Banfield J.F."/>
        </authorList>
    </citation>
    <scope>NUCLEOTIDE SEQUENCE [LARGE SCALE GENOMIC DNA]</scope>
</reference>
<dbReference type="NCBIfam" id="TIGR00467">
    <property type="entry name" value="lysS_arch"/>
    <property type="match status" value="1"/>
</dbReference>
<organism evidence="12 13">
    <name type="scientific">Candidatus Lambdaproteobacteria bacterium RIFOXYD2_FULL_56_26</name>
    <dbReference type="NCBI Taxonomy" id="1817773"/>
    <lineage>
        <taxon>Bacteria</taxon>
        <taxon>Pseudomonadati</taxon>
        <taxon>Pseudomonadota</taxon>
        <taxon>Candidatus Lambdaproteobacteria</taxon>
    </lineage>
</organism>